<feature type="non-terminal residue" evidence="2">
    <location>
        <position position="46"/>
    </location>
</feature>
<feature type="coiled-coil region" evidence="1">
    <location>
        <begin position="14"/>
        <end position="41"/>
    </location>
</feature>
<reference evidence="2" key="2">
    <citation type="journal article" date="2021" name="PeerJ">
        <title>Extensive microbial diversity within the chicken gut microbiome revealed by metagenomics and culture.</title>
        <authorList>
            <person name="Gilroy R."/>
            <person name="Ravi A."/>
            <person name="Getino M."/>
            <person name="Pursley I."/>
            <person name="Horton D.L."/>
            <person name="Alikhan N.F."/>
            <person name="Baker D."/>
            <person name="Gharbi K."/>
            <person name="Hall N."/>
            <person name="Watson M."/>
            <person name="Adriaenssens E.M."/>
            <person name="Foster-Nyarko E."/>
            <person name="Jarju S."/>
            <person name="Secka A."/>
            <person name="Antonio M."/>
            <person name="Oren A."/>
            <person name="Chaudhuri R.R."/>
            <person name="La Ragione R."/>
            <person name="Hildebrand F."/>
            <person name="Pallen M.J."/>
        </authorList>
    </citation>
    <scope>NUCLEOTIDE SEQUENCE</scope>
    <source>
        <strain evidence="2">CHK195-26880</strain>
    </source>
</reference>
<gene>
    <name evidence="2" type="ORF">IAB59_01850</name>
</gene>
<evidence type="ECO:0000256" key="1">
    <source>
        <dbReference type="SAM" id="Coils"/>
    </source>
</evidence>
<keyword evidence="1" id="KW-0175">Coiled coil</keyword>
<dbReference type="Proteomes" id="UP000886833">
    <property type="component" value="Unassembled WGS sequence"/>
</dbReference>
<organism evidence="2 3">
    <name type="scientific">Candidatus Onthousia faecipullorum</name>
    <dbReference type="NCBI Taxonomy" id="2840887"/>
    <lineage>
        <taxon>Bacteria</taxon>
        <taxon>Bacillati</taxon>
        <taxon>Bacillota</taxon>
        <taxon>Bacilli</taxon>
        <taxon>Candidatus Onthousia</taxon>
    </lineage>
</organism>
<evidence type="ECO:0000313" key="3">
    <source>
        <dbReference type="Proteomes" id="UP000886833"/>
    </source>
</evidence>
<dbReference type="EMBL" id="DVKQ01000022">
    <property type="protein sequence ID" value="HIT37209.1"/>
    <property type="molecule type" value="Genomic_DNA"/>
</dbReference>
<accession>A0A9D1KB57</accession>
<protein>
    <submittedName>
        <fullName evidence="2">Uncharacterized protein</fullName>
    </submittedName>
</protein>
<name>A0A9D1KB57_9FIRM</name>
<sequence length="46" mass="5847">MRLQSYNNNLYQMYEEEYNRNIKLSKEIKELKLNNTNLQYELKRFK</sequence>
<dbReference type="AlphaFoldDB" id="A0A9D1KB57"/>
<reference evidence="2" key="1">
    <citation type="submission" date="2020-10" db="EMBL/GenBank/DDBJ databases">
        <authorList>
            <person name="Gilroy R."/>
        </authorList>
    </citation>
    <scope>NUCLEOTIDE SEQUENCE</scope>
    <source>
        <strain evidence="2">CHK195-26880</strain>
    </source>
</reference>
<comment type="caution">
    <text evidence="2">The sequence shown here is derived from an EMBL/GenBank/DDBJ whole genome shotgun (WGS) entry which is preliminary data.</text>
</comment>
<evidence type="ECO:0000313" key="2">
    <source>
        <dbReference type="EMBL" id="HIT37209.1"/>
    </source>
</evidence>
<proteinExistence type="predicted"/>